<reference evidence="1 2" key="1">
    <citation type="submission" date="2023-11" db="EMBL/GenBank/DDBJ databases">
        <title>Peredibacter starrii A3.12.</title>
        <authorList>
            <person name="Mitchell R.J."/>
        </authorList>
    </citation>
    <scope>NUCLEOTIDE SEQUENCE [LARGE SCALE GENOMIC DNA]</scope>
    <source>
        <strain evidence="1 2">A3.12</strain>
    </source>
</reference>
<organism evidence="1 2">
    <name type="scientific">Peredibacter starrii</name>
    <dbReference type="NCBI Taxonomy" id="28202"/>
    <lineage>
        <taxon>Bacteria</taxon>
        <taxon>Pseudomonadati</taxon>
        <taxon>Bdellovibrionota</taxon>
        <taxon>Bacteriovoracia</taxon>
        <taxon>Bacteriovoracales</taxon>
        <taxon>Bacteriovoracaceae</taxon>
        <taxon>Peredibacter</taxon>
    </lineage>
</organism>
<sequence>MIQIEITQSPDLNVVSTFKYYQNQIYLGASTGDLWIKDNELSASHVMLEVIGNELLIHPQRGVEFYLINGKRASVIRKLKPNDQVLIGKTTFKVLGFEDTVRDSKKNILDKKLSQLVDTNSPRLPVIEGLTRKMK</sequence>
<keyword evidence="2" id="KW-1185">Reference proteome</keyword>
<evidence type="ECO:0000313" key="1">
    <source>
        <dbReference type="EMBL" id="WPU65574.1"/>
    </source>
</evidence>
<proteinExistence type="predicted"/>
<dbReference type="Proteomes" id="UP001324634">
    <property type="component" value="Chromosome"/>
</dbReference>
<dbReference type="KEGG" id="psti:SOO65_02315"/>
<dbReference type="SUPFAM" id="SSF49879">
    <property type="entry name" value="SMAD/FHA domain"/>
    <property type="match status" value="1"/>
</dbReference>
<gene>
    <name evidence="1" type="ORF">SOO65_02315</name>
</gene>
<protein>
    <submittedName>
        <fullName evidence="1">FHA domain-containing protein</fullName>
    </submittedName>
</protein>
<dbReference type="InterPro" id="IPR008984">
    <property type="entry name" value="SMAD_FHA_dom_sf"/>
</dbReference>
<name>A0AAX4HRP5_9BACT</name>
<accession>A0AAX4HRP5</accession>
<dbReference type="EMBL" id="CP139487">
    <property type="protein sequence ID" value="WPU65574.1"/>
    <property type="molecule type" value="Genomic_DNA"/>
</dbReference>
<evidence type="ECO:0000313" key="2">
    <source>
        <dbReference type="Proteomes" id="UP001324634"/>
    </source>
</evidence>
<dbReference type="CDD" id="cd00060">
    <property type="entry name" value="FHA"/>
    <property type="match status" value="1"/>
</dbReference>
<dbReference type="RefSeq" id="WP_321396312.1">
    <property type="nucleotide sequence ID" value="NZ_CP139487.1"/>
</dbReference>
<dbReference type="AlphaFoldDB" id="A0AAX4HRP5"/>
<dbReference type="Gene3D" id="2.60.200.20">
    <property type="match status" value="1"/>
</dbReference>